<keyword evidence="5" id="KW-1185">Reference proteome</keyword>
<dbReference type="EMBL" id="JAQQWM010000008">
    <property type="protein sequence ID" value="KAK8053046.1"/>
    <property type="molecule type" value="Genomic_DNA"/>
</dbReference>
<dbReference type="InterPro" id="IPR055560">
    <property type="entry name" value="DUF7136"/>
</dbReference>
<feature type="transmembrane region" description="Helical" evidence="1">
    <location>
        <begin position="259"/>
        <end position="278"/>
    </location>
</feature>
<keyword evidence="1" id="KW-0472">Membrane</keyword>
<evidence type="ECO:0000259" key="3">
    <source>
        <dbReference type="Pfam" id="PF23584"/>
    </source>
</evidence>
<feature type="signal peptide" evidence="2">
    <location>
        <begin position="1"/>
        <end position="21"/>
    </location>
</feature>
<sequence length="279" mass="29716">MHVFSQTTALLAACAMGGVRAASPTSGVMELDLAFPRNQTYKPAARLPIVFGYQNPELATALNARVSFVVWNLDDMRNSVVTSSFDLGQAANLSSRDPFLQYGYFPGFEAEGRWLLTWTVGWDNCTEDSLELTNTGKRITHQTTTQSVRFATKDSAPETDLAAATDNKDCPQEMGLAFDVTATLKVPSWAKGEDWSGGDQCAKVAESMPKPSPCRVQIDAAAASSMAASMTAKACAHKDVAPPKGVECPPDEKSSAQQLVVTGMACLAAAVGAFGFVLM</sequence>
<evidence type="ECO:0000313" key="4">
    <source>
        <dbReference type="EMBL" id="KAK8053046.1"/>
    </source>
</evidence>
<feature type="domain" description="DUF7136" evidence="3">
    <location>
        <begin position="25"/>
        <end position="239"/>
    </location>
</feature>
<gene>
    <name evidence="4" type="ORF">PG996_012347</name>
</gene>
<accession>A0ABR1U4D7</accession>
<dbReference type="Proteomes" id="UP001446871">
    <property type="component" value="Unassembled WGS sequence"/>
</dbReference>
<organism evidence="4 5">
    <name type="scientific">Apiospora saccharicola</name>
    <dbReference type="NCBI Taxonomy" id="335842"/>
    <lineage>
        <taxon>Eukaryota</taxon>
        <taxon>Fungi</taxon>
        <taxon>Dikarya</taxon>
        <taxon>Ascomycota</taxon>
        <taxon>Pezizomycotina</taxon>
        <taxon>Sordariomycetes</taxon>
        <taxon>Xylariomycetidae</taxon>
        <taxon>Amphisphaeriales</taxon>
        <taxon>Apiosporaceae</taxon>
        <taxon>Apiospora</taxon>
    </lineage>
</organism>
<protein>
    <recommendedName>
        <fullName evidence="3">DUF7136 domain-containing protein</fullName>
    </recommendedName>
</protein>
<keyword evidence="1" id="KW-1133">Transmembrane helix</keyword>
<keyword evidence="1" id="KW-0812">Transmembrane</keyword>
<name>A0ABR1U4D7_9PEZI</name>
<keyword evidence="2" id="KW-0732">Signal</keyword>
<evidence type="ECO:0000256" key="2">
    <source>
        <dbReference type="SAM" id="SignalP"/>
    </source>
</evidence>
<dbReference type="Pfam" id="PF23584">
    <property type="entry name" value="DUF7136"/>
    <property type="match status" value="1"/>
</dbReference>
<comment type="caution">
    <text evidence="4">The sequence shown here is derived from an EMBL/GenBank/DDBJ whole genome shotgun (WGS) entry which is preliminary data.</text>
</comment>
<evidence type="ECO:0000256" key="1">
    <source>
        <dbReference type="SAM" id="Phobius"/>
    </source>
</evidence>
<feature type="chain" id="PRO_5045282868" description="DUF7136 domain-containing protein" evidence="2">
    <location>
        <begin position="22"/>
        <end position="279"/>
    </location>
</feature>
<evidence type="ECO:0000313" key="5">
    <source>
        <dbReference type="Proteomes" id="UP001446871"/>
    </source>
</evidence>
<proteinExistence type="predicted"/>
<reference evidence="4 5" key="1">
    <citation type="submission" date="2023-01" db="EMBL/GenBank/DDBJ databases">
        <title>Analysis of 21 Apiospora genomes using comparative genomics revels a genus with tremendous synthesis potential of carbohydrate active enzymes and secondary metabolites.</title>
        <authorList>
            <person name="Sorensen T."/>
        </authorList>
    </citation>
    <scope>NUCLEOTIDE SEQUENCE [LARGE SCALE GENOMIC DNA]</scope>
    <source>
        <strain evidence="4 5">CBS 83171</strain>
    </source>
</reference>